<organism evidence="2 3">
    <name type="scientific">Platysternon megacephalum</name>
    <name type="common">big-headed turtle</name>
    <dbReference type="NCBI Taxonomy" id="55544"/>
    <lineage>
        <taxon>Eukaryota</taxon>
        <taxon>Metazoa</taxon>
        <taxon>Chordata</taxon>
        <taxon>Craniata</taxon>
        <taxon>Vertebrata</taxon>
        <taxon>Euteleostomi</taxon>
        <taxon>Archelosauria</taxon>
        <taxon>Testudinata</taxon>
        <taxon>Testudines</taxon>
        <taxon>Cryptodira</taxon>
        <taxon>Durocryptodira</taxon>
        <taxon>Testudinoidea</taxon>
        <taxon>Platysternidae</taxon>
        <taxon>Platysternon</taxon>
    </lineage>
</organism>
<dbReference type="AlphaFoldDB" id="A0A4D9DZE8"/>
<evidence type="ECO:0000256" key="1">
    <source>
        <dbReference type="SAM" id="MobiDB-lite"/>
    </source>
</evidence>
<proteinExistence type="predicted"/>
<evidence type="ECO:0000313" key="3">
    <source>
        <dbReference type="Proteomes" id="UP000297703"/>
    </source>
</evidence>
<evidence type="ECO:0000313" key="2">
    <source>
        <dbReference type="EMBL" id="TFK03029.1"/>
    </source>
</evidence>
<feature type="compositionally biased region" description="Low complexity" evidence="1">
    <location>
        <begin position="95"/>
        <end position="109"/>
    </location>
</feature>
<dbReference type="Proteomes" id="UP000297703">
    <property type="component" value="Unassembled WGS sequence"/>
</dbReference>
<feature type="region of interest" description="Disordered" evidence="1">
    <location>
        <begin position="34"/>
        <end position="68"/>
    </location>
</feature>
<comment type="caution">
    <text evidence="2">The sequence shown here is derived from an EMBL/GenBank/DDBJ whole genome shotgun (WGS) entry which is preliminary data.</text>
</comment>
<keyword evidence="2" id="KW-0328">Glycosyltransferase</keyword>
<reference evidence="2 3" key="1">
    <citation type="submission" date="2019-04" db="EMBL/GenBank/DDBJ databases">
        <title>Draft genome of the big-headed turtle Platysternon megacephalum.</title>
        <authorList>
            <person name="Gong S."/>
        </authorList>
    </citation>
    <scope>NUCLEOTIDE SEQUENCE [LARGE SCALE GENOMIC DNA]</scope>
    <source>
        <strain evidence="2">DO16091913</strain>
        <tissue evidence="2">Muscle</tissue>
    </source>
</reference>
<keyword evidence="2" id="KW-0808">Transferase</keyword>
<dbReference type="EMBL" id="QXTE01000170">
    <property type="protein sequence ID" value="TFK03029.1"/>
    <property type="molecule type" value="Genomic_DNA"/>
</dbReference>
<reference evidence="2 3" key="2">
    <citation type="submission" date="2019-04" db="EMBL/GenBank/DDBJ databases">
        <title>The genome sequence of big-headed turtle.</title>
        <authorList>
            <person name="Gong S."/>
        </authorList>
    </citation>
    <scope>NUCLEOTIDE SEQUENCE [LARGE SCALE GENOMIC DNA]</scope>
    <source>
        <strain evidence="2">DO16091913</strain>
        <tissue evidence="2">Muscle</tissue>
    </source>
</reference>
<name>A0A4D9DZE8_9SAUR</name>
<feature type="region of interest" description="Disordered" evidence="1">
    <location>
        <begin position="1"/>
        <end position="22"/>
    </location>
</feature>
<dbReference type="GO" id="GO:0016757">
    <property type="term" value="F:glycosyltransferase activity"/>
    <property type="evidence" value="ECO:0007669"/>
    <property type="project" value="UniProtKB-KW"/>
</dbReference>
<feature type="compositionally biased region" description="Polar residues" evidence="1">
    <location>
        <begin position="1"/>
        <end position="12"/>
    </location>
</feature>
<feature type="compositionally biased region" description="Pro residues" evidence="1">
    <location>
        <begin position="53"/>
        <end position="68"/>
    </location>
</feature>
<accession>A0A4D9DZE8</accession>
<gene>
    <name evidence="2" type="ORF">DR999_PMT14762</name>
</gene>
<sequence length="109" mass="11566">MTRPSPHQSLSTAHPCCSSRALGLPLPPPRCPAWAPSGGVHSKGQAGGVDPWLLPPPPPQALPAPYPPAQHQLLMSTALPRLQRLGGGRHSQPDLTPRPLENRLLPLRG</sequence>
<keyword evidence="3" id="KW-1185">Reference proteome</keyword>
<protein>
    <submittedName>
        <fullName evidence="2">Alpha-N-acetylgalactosaminide alpha-2,6-sialyltransferase 1</fullName>
    </submittedName>
</protein>
<feature type="region of interest" description="Disordered" evidence="1">
    <location>
        <begin position="83"/>
        <end position="109"/>
    </location>
</feature>